<feature type="chain" id="PRO_5043620846" description="Phosphatidic acid phosphatase type 2/haloperoxidase domain-containing protein" evidence="1">
    <location>
        <begin position="23"/>
        <end position="401"/>
    </location>
</feature>
<sequence>MTMGKLVAAMTVLLCGLGRAAAVVDNAIVDWNNAALDTARNNYLPAQIAMRYYALTSLAQWKALQENGASGANADPRAVAALAGHYILSNYFPENQAAYDSLLQRELASWGLTPAQVQAALQVAVPVAVEVAANRLADGSESYAPFIPAPANGPAGQYQFVPGQTAADYPQLATTTPFVIQNVTTFAIPPPAINSSEYFQGWNTTFLEGRATGSNRTQDQTDTAFFWDNGNGTAGIGGAWFRIAQLVLAANSTLNDTATLFAKLAAAQYDSNIAGWWEKFNYGYWRPVTAIRQCIPGSNLPADPAWTPLLDTPDSPEYPSTHAVTAGASAAVLSDYFGTNNVPFTITSEYPGLPTRSYPSFSAAAQDVAQSKWAVIYGGVHFPDSFSGIPLGQAVSTLGKF</sequence>
<comment type="caution">
    <text evidence="2">The sequence shown here is derived from an EMBL/GenBank/DDBJ whole genome shotgun (WGS) entry which is preliminary data.</text>
</comment>
<proteinExistence type="predicted"/>
<keyword evidence="3" id="KW-1185">Reference proteome</keyword>
<dbReference type="CDD" id="cd03398">
    <property type="entry name" value="PAP2_haloperoxidase"/>
    <property type="match status" value="1"/>
</dbReference>
<dbReference type="Gene3D" id="1.10.606.20">
    <property type="match status" value="1"/>
</dbReference>
<evidence type="ECO:0000313" key="2">
    <source>
        <dbReference type="EMBL" id="KAK9814349.1"/>
    </source>
</evidence>
<evidence type="ECO:0000256" key="1">
    <source>
        <dbReference type="SAM" id="SignalP"/>
    </source>
</evidence>
<feature type="signal peptide" evidence="1">
    <location>
        <begin position="1"/>
        <end position="22"/>
    </location>
</feature>
<dbReference type="PANTHER" id="PTHR34599:SF1">
    <property type="entry name" value="PHOSPHATIDIC ACID PHOSPHATASE TYPE 2_HALOPEROXIDASE DOMAIN-CONTAINING PROTEIN"/>
    <property type="match status" value="1"/>
</dbReference>
<reference evidence="2 3" key="1">
    <citation type="journal article" date="2024" name="Nat. Commun.">
        <title>Phylogenomics reveals the evolutionary origins of lichenization in chlorophyte algae.</title>
        <authorList>
            <person name="Puginier C."/>
            <person name="Libourel C."/>
            <person name="Otte J."/>
            <person name="Skaloud P."/>
            <person name="Haon M."/>
            <person name="Grisel S."/>
            <person name="Petersen M."/>
            <person name="Berrin J.G."/>
            <person name="Delaux P.M."/>
            <person name="Dal Grande F."/>
            <person name="Keller J."/>
        </authorList>
    </citation>
    <scope>NUCLEOTIDE SEQUENCE [LARGE SCALE GENOMIC DNA]</scope>
    <source>
        <strain evidence="2 3">SAG 2043</strain>
    </source>
</reference>
<name>A0AAW1Q2H3_9CHLO</name>
<evidence type="ECO:0008006" key="4">
    <source>
        <dbReference type="Google" id="ProtNLM"/>
    </source>
</evidence>
<accession>A0AAW1Q2H3</accession>
<organism evidence="2 3">
    <name type="scientific">[Myrmecia] bisecta</name>
    <dbReference type="NCBI Taxonomy" id="41462"/>
    <lineage>
        <taxon>Eukaryota</taxon>
        <taxon>Viridiplantae</taxon>
        <taxon>Chlorophyta</taxon>
        <taxon>core chlorophytes</taxon>
        <taxon>Trebouxiophyceae</taxon>
        <taxon>Trebouxiales</taxon>
        <taxon>Trebouxiaceae</taxon>
        <taxon>Myrmecia</taxon>
    </lineage>
</organism>
<dbReference type="AlphaFoldDB" id="A0AAW1Q2H3"/>
<dbReference type="SUPFAM" id="SSF48317">
    <property type="entry name" value="Acid phosphatase/Vanadium-dependent haloperoxidase"/>
    <property type="match status" value="1"/>
</dbReference>
<dbReference type="InterPro" id="IPR036938">
    <property type="entry name" value="PAP2/HPO_sf"/>
</dbReference>
<dbReference type="Proteomes" id="UP001489004">
    <property type="component" value="Unassembled WGS sequence"/>
</dbReference>
<protein>
    <recommendedName>
        <fullName evidence="4">Phosphatidic acid phosphatase type 2/haloperoxidase domain-containing protein</fullName>
    </recommendedName>
</protein>
<dbReference type="InterPro" id="IPR052559">
    <property type="entry name" value="V-haloperoxidase"/>
</dbReference>
<keyword evidence="1" id="KW-0732">Signal</keyword>
<dbReference type="PANTHER" id="PTHR34599">
    <property type="entry name" value="PEROXIDASE-RELATED"/>
    <property type="match status" value="1"/>
</dbReference>
<dbReference type="EMBL" id="JALJOR010000007">
    <property type="protein sequence ID" value="KAK9814349.1"/>
    <property type="molecule type" value="Genomic_DNA"/>
</dbReference>
<evidence type="ECO:0000313" key="3">
    <source>
        <dbReference type="Proteomes" id="UP001489004"/>
    </source>
</evidence>
<gene>
    <name evidence="2" type="ORF">WJX72_004370</name>
</gene>